<keyword evidence="3" id="KW-0238">DNA-binding</keyword>
<dbReference type="PROSITE" id="PS50931">
    <property type="entry name" value="HTH_LYSR"/>
    <property type="match status" value="1"/>
</dbReference>
<dbReference type="Gene3D" id="1.10.10.10">
    <property type="entry name" value="Winged helix-like DNA-binding domain superfamily/Winged helix DNA-binding domain"/>
    <property type="match status" value="1"/>
</dbReference>
<keyword evidence="4" id="KW-0804">Transcription</keyword>
<comment type="caution">
    <text evidence="6">The sequence shown here is derived from an EMBL/GenBank/DDBJ whole genome shotgun (WGS) entry which is preliminary data.</text>
</comment>
<dbReference type="Gene3D" id="3.40.190.290">
    <property type="match status" value="1"/>
</dbReference>
<dbReference type="EMBL" id="JAMSKV010000020">
    <property type="protein sequence ID" value="MCQ8280009.1"/>
    <property type="molecule type" value="Genomic_DNA"/>
</dbReference>
<dbReference type="InterPro" id="IPR036388">
    <property type="entry name" value="WH-like_DNA-bd_sf"/>
</dbReference>
<accession>A0ABT1WAU9</accession>
<dbReference type="Pfam" id="PF03466">
    <property type="entry name" value="LysR_substrate"/>
    <property type="match status" value="1"/>
</dbReference>
<dbReference type="SUPFAM" id="SSF53850">
    <property type="entry name" value="Periplasmic binding protein-like II"/>
    <property type="match status" value="1"/>
</dbReference>
<dbReference type="SUPFAM" id="SSF46785">
    <property type="entry name" value="Winged helix' DNA-binding domain"/>
    <property type="match status" value="1"/>
</dbReference>
<evidence type="ECO:0000313" key="7">
    <source>
        <dbReference type="Proteomes" id="UP001524587"/>
    </source>
</evidence>
<dbReference type="InterPro" id="IPR050950">
    <property type="entry name" value="HTH-type_LysR_regulators"/>
</dbReference>
<organism evidence="6 7">
    <name type="scientific">Endosaccharibacter trunci</name>
    <dbReference type="NCBI Taxonomy" id="2812733"/>
    <lineage>
        <taxon>Bacteria</taxon>
        <taxon>Pseudomonadati</taxon>
        <taxon>Pseudomonadota</taxon>
        <taxon>Alphaproteobacteria</taxon>
        <taxon>Acetobacterales</taxon>
        <taxon>Acetobacteraceae</taxon>
        <taxon>Endosaccharibacter</taxon>
    </lineage>
</organism>
<sequence length="303" mass="31705">MQIKALHCFLEIARSSSLRQAAQRLDIAPTALNRQLASLEYYFRAELLDRGVSGIRLTEAGRLLAERARLIDADIQTTRALIDDLRGLDRGHVNILAAGAVAGGVLAPVLADLHVRHPGLRFSVRVTSAAELAAGVADGSADLGITIFAPETATPLVQSRHPIDHKVIVSPGHALAGAGCVSLATLSRHALALPDTGFGARQDLDRMARAASLRLDPVFVTGSLGMQKALALRGAAALVLPPLCCQDEIEAGRLVAVTMSPDSTIETTLDVCRAPGRTLPHAAGAVMRALDAVLGSSARTQPG</sequence>
<name>A0ABT1WAU9_9PROT</name>
<dbReference type="Proteomes" id="UP001524587">
    <property type="component" value="Unassembled WGS sequence"/>
</dbReference>
<evidence type="ECO:0000256" key="3">
    <source>
        <dbReference type="ARBA" id="ARBA00023125"/>
    </source>
</evidence>
<dbReference type="RefSeq" id="WP_422865496.1">
    <property type="nucleotide sequence ID" value="NZ_JAMSKV010000020.1"/>
</dbReference>
<gene>
    <name evidence="6" type="ORF">NFI95_16320</name>
</gene>
<keyword evidence="2" id="KW-0805">Transcription regulation</keyword>
<proteinExistence type="inferred from homology"/>
<dbReference type="InterPro" id="IPR005119">
    <property type="entry name" value="LysR_subst-bd"/>
</dbReference>
<evidence type="ECO:0000256" key="2">
    <source>
        <dbReference type="ARBA" id="ARBA00023015"/>
    </source>
</evidence>
<evidence type="ECO:0000256" key="4">
    <source>
        <dbReference type="ARBA" id="ARBA00023163"/>
    </source>
</evidence>
<evidence type="ECO:0000313" key="6">
    <source>
        <dbReference type="EMBL" id="MCQ8280009.1"/>
    </source>
</evidence>
<dbReference type="Pfam" id="PF00126">
    <property type="entry name" value="HTH_1"/>
    <property type="match status" value="1"/>
</dbReference>
<dbReference type="PANTHER" id="PTHR30419:SF8">
    <property type="entry name" value="NITROGEN ASSIMILATION TRANSCRIPTIONAL ACTIVATOR-RELATED"/>
    <property type="match status" value="1"/>
</dbReference>
<dbReference type="InterPro" id="IPR000847">
    <property type="entry name" value="LysR_HTH_N"/>
</dbReference>
<evidence type="ECO:0000259" key="5">
    <source>
        <dbReference type="PROSITE" id="PS50931"/>
    </source>
</evidence>
<reference evidence="6 7" key="1">
    <citation type="submission" date="2022-06" db="EMBL/GenBank/DDBJ databases">
        <title>Endosaccharibacter gen. nov., sp. nov., endophytic bacteria isolated from sugarcane.</title>
        <authorList>
            <person name="Pitiwittayakul N."/>
            <person name="Yukphan P."/>
            <person name="Charoenyingcharoen P."/>
            <person name="Tanasupawat S."/>
        </authorList>
    </citation>
    <scope>NUCLEOTIDE SEQUENCE [LARGE SCALE GENOMIC DNA]</scope>
    <source>
        <strain evidence="6 7">KSS8</strain>
    </source>
</reference>
<protein>
    <submittedName>
        <fullName evidence="6">LysR family transcriptional regulator</fullName>
    </submittedName>
</protein>
<evidence type="ECO:0000256" key="1">
    <source>
        <dbReference type="ARBA" id="ARBA00009437"/>
    </source>
</evidence>
<keyword evidence="7" id="KW-1185">Reference proteome</keyword>
<dbReference type="InterPro" id="IPR036390">
    <property type="entry name" value="WH_DNA-bd_sf"/>
</dbReference>
<dbReference type="PANTHER" id="PTHR30419">
    <property type="entry name" value="HTH-TYPE TRANSCRIPTIONAL REGULATOR YBHD"/>
    <property type="match status" value="1"/>
</dbReference>
<feature type="domain" description="HTH lysR-type" evidence="5">
    <location>
        <begin position="1"/>
        <end position="58"/>
    </location>
</feature>
<comment type="similarity">
    <text evidence="1">Belongs to the LysR transcriptional regulatory family.</text>
</comment>